<keyword evidence="1" id="KW-0472">Membrane</keyword>
<reference evidence="2 3" key="1">
    <citation type="submission" date="2024-04" db="EMBL/GenBank/DDBJ databases">
        <title>Phyllosticta paracitricarpa is synonymous to the EU quarantine fungus P. citricarpa based on phylogenomic analyses.</title>
        <authorList>
            <consortium name="Lawrence Berkeley National Laboratory"/>
            <person name="Van Ingen-Buijs V.A."/>
            <person name="Van Westerhoven A.C."/>
            <person name="Haridas S."/>
            <person name="Skiadas P."/>
            <person name="Martin F."/>
            <person name="Groenewald J.Z."/>
            <person name="Crous P.W."/>
            <person name="Seidl M.F."/>
        </authorList>
    </citation>
    <scope>NUCLEOTIDE SEQUENCE [LARGE SCALE GENOMIC DNA]</scope>
    <source>
        <strain evidence="2 3">CBS 123374</strain>
    </source>
</reference>
<feature type="transmembrane region" description="Helical" evidence="1">
    <location>
        <begin position="39"/>
        <end position="55"/>
    </location>
</feature>
<dbReference type="EMBL" id="JBBWRZ010000001">
    <property type="protein sequence ID" value="KAK8246373.1"/>
    <property type="molecule type" value="Genomic_DNA"/>
</dbReference>
<sequence>MGPQAPEFVQVTDDLRMASPWFGLLLITITILGENRASIKLGLTLVAQVMAMFFLDHHAGTSGRGDGFLAILPKINPFDASLIWVSTVFLPFLYWPYISTFFSDMCTRVHTTLQRTSFHASLLTKAYLAFGIIKIHLLPAVRLGLSLTVGLGLIISSARADAMWAEKNWEGDLMWLEHPLFLWSGAMLLFVLYLVEHPESFSAAKLKSMMTSLAPSPGNLLVIKSFCISLLPYLSWSLAKYLGLKSYSPIIFALQGLRWFVS</sequence>
<evidence type="ECO:0000256" key="1">
    <source>
        <dbReference type="SAM" id="Phobius"/>
    </source>
</evidence>
<accession>A0ABR1Z1W0</accession>
<evidence type="ECO:0000313" key="2">
    <source>
        <dbReference type="EMBL" id="KAK8246373.1"/>
    </source>
</evidence>
<keyword evidence="3" id="KW-1185">Reference proteome</keyword>
<gene>
    <name evidence="2" type="ORF">HDK90DRAFT_9064</name>
</gene>
<feature type="transmembrane region" description="Helical" evidence="1">
    <location>
        <begin position="15"/>
        <end position="32"/>
    </location>
</feature>
<feature type="transmembrane region" description="Helical" evidence="1">
    <location>
        <begin position="217"/>
        <end position="236"/>
    </location>
</feature>
<feature type="transmembrane region" description="Helical" evidence="1">
    <location>
        <begin position="75"/>
        <end position="95"/>
    </location>
</feature>
<keyword evidence="1" id="KW-0812">Transmembrane</keyword>
<evidence type="ECO:0000313" key="3">
    <source>
        <dbReference type="Proteomes" id="UP001492380"/>
    </source>
</evidence>
<organism evidence="2 3">
    <name type="scientific">Phyllosticta capitalensis</name>
    <dbReference type="NCBI Taxonomy" id="121624"/>
    <lineage>
        <taxon>Eukaryota</taxon>
        <taxon>Fungi</taxon>
        <taxon>Dikarya</taxon>
        <taxon>Ascomycota</taxon>
        <taxon>Pezizomycotina</taxon>
        <taxon>Dothideomycetes</taxon>
        <taxon>Dothideomycetes incertae sedis</taxon>
        <taxon>Botryosphaeriales</taxon>
        <taxon>Phyllostictaceae</taxon>
        <taxon>Phyllosticta</taxon>
    </lineage>
</organism>
<proteinExistence type="predicted"/>
<feature type="transmembrane region" description="Helical" evidence="1">
    <location>
        <begin position="180"/>
        <end position="196"/>
    </location>
</feature>
<protein>
    <submittedName>
        <fullName evidence="2">Uncharacterized protein</fullName>
    </submittedName>
</protein>
<dbReference type="Proteomes" id="UP001492380">
    <property type="component" value="Unassembled WGS sequence"/>
</dbReference>
<name>A0ABR1Z1W0_9PEZI</name>
<keyword evidence="1" id="KW-1133">Transmembrane helix</keyword>
<comment type="caution">
    <text evidence="2">The sequence shown here is derived from an EMBL/GenBank/DDBJ whole genome shotgun (WGS) entry which is preliminary data.</text>
</comment>
<feature type="transmembrane region" description="Helical" evidence="1">
    <location>
        <begin position="140"/>
        <end position="160"/>
    </location>
</feature>